<gene>
    <name evidence="1" type="ORF">BLA3211_06081</name>
</gene>
<dbReference type="AlphaFoldDB" id="A0A6J5JHU3"/>
<dbReference type="Proteomes" id="UP000494301">
    <property type="component" value="Unassembled WGS sequence"/>
</dbReference>
<evidence type="ECO:0000313" key="1">
    <source>
        <dbReference type="EMBL" id="CAB3970711.1"/>
    </source>
</evidence>
<evidence type="ECO:0000313" key="2">
    <source>
        <dbReference type="Proteomes" id="UP000494301"/>
    </source>
</evidence>
<dbReference type="EMBL" id="CABWIL020000025">
    <property type="protein sequence ID" value="CAB3970711.1"/>
    <property type="molecule type" value="Genomic_DNA"/>
</dbReference>
<name>A0A6J5JHU3_9BURK</name>
<organism evidence="1 2">
    <name type="scientific">Burkholderia aenigmatica</name>
    <dbReference type="NCBI Taxonomy" id="2015348"/>
    <lineage>
        <taxon>Bacteria</taxon>
        <taxon>Pseudomonadati</taxon>
        <taxon>Pseudomonadota</taxon>
        <taxon>Betaproteobacteria</taxon>
        <taxon>Burkholderiales</taxon>
        <taxon>Burkholderiaceae</taxon>
        <taxon>Burkholderia</taxon>
        <taxon>Burkholderia cepacia complex</taxon>
    </lineage>
</organism>
<dbReference type="GeneID" id="61530185"/>
<sequence length="61" mass="7546">MKYQYLAREKELHFWVVEEGKHKHLIYSDVGVNEVDDAVREMKERLDEDYRRQNEIEAHNR</sequence>
<accession>A0A6J5JHU3</accession>
<reference evidence="1 2" key="1">
    <citation type="submission" date="2020-04" db="EMBL/GenBank/DDBJ databases">
        <authorList>
            <person name="Depoorter E."/>
        </authorList>
    </citation>
    <scope>NUCLEOTIDE SEQUENCE [LARGE SCALE GENOMIC DNA]</scope>
    <source>
        <strain evidence="1 2">BCC0217</strain>
    </source>
</reference>
<dbReference type="RefSeq" id="WP_150981139.1">
    <property type="nucleotide sequence ID" value="NZ_CABWIL020000025.1"/>
</dbReference>
<proteinExistence type="predicted"/>
<protein>
    <submittedName>
        <fullName evidence="1">Uncharacterized protein</fullName>
    </submittedName>
</protein>